<keyword evidence="1" id="KW-0378">Hydrolase</keyword>
<dbReference type="GO" id="GO:0016791">
    <property type="term" value="F:phosphatase activity"/>
    <property type="evidence" value="ECO:0007669"/>
    <property type="project" value="InterPro"/>
</dbReference>
<protein>
    <submittedName>
        <fullName evidence="1">HAD-IIIA family hydrolase</fullName>
    </submittedName>
</protein>
<dbReference type="SUPFAM" id="SSF56784">
    <property type="entry name" value="HAD-like"/>
    <property type="match status" value="1"/>
</dbReference>
<gene>
    <name evidence="1" type="ORF">AB2U05_35265</name>
</gene>
<dbReference type="InterPro" id="IPR036412">
    <property type="entry name" value="HAD-like_sf"/>
</dbReference>
<organism evidence="1">
    <name type="scientific">Streptomyces sp. Y1</name>
    <dbReference type="NCBI Taxonomy" id="3238634"/>
    <lineage>
        <taxon>Bacteria</taxon>
        <taxon>Bacillati</taxon>
        <taxon>Actinomycetota</taxon>
        <taxon>Actinomycetes</taxon>
        <taxon>Kitasatosporales</taxon>
        <taxon>Streptomycetaceae</taxon>
        <taxon>Streptomyces</taxon>
    </lineage>
</organism>
<sequence>MDHLGELVLTVPKPRPDIEDQGPPGPWLFLRPDGPAVGPATAERPAGAVLFGRDGTLLQNVAYNGDPAMVRPMAGVRAALAVLRGAGFAIGVLSNQPGVARGLLGRGQVEAVQARAEALLGAVDVWAVCPHGSHDGCACRMPAPGLVTAACRALGLPPARVTVIGCEDAVIAAALAVGAHAIRVPEPGRPTAGPCPPCTPTACSAADDPAEAAYLLLRH</sequence>
<dbReference type="GO" id="GO:0005975">
    <property type="term" value="P:carbohydrate metabolic process"/>
    <property type="evidence" value="ECO:0007669"/>
    <property type="project" value="InterPro"/>
</dbReference>
<dbReference type="Gene3D" id="3.40.50.1000">
    <property type="entry name" value="HAD superfamily/HAD-like"/>
    <property type="match status" value="1"/>
</dbReference>
<dbReference type="AlphaFoldDB" id="A0AB39TVU2"/>
<reference evidence="1" key="1">
    <citation type="submission" date="2024-07" db="EMBL/GenBank/DDBJ databases">
        <authorList>
            <person name="Yu S.T."/>
        </authorList>
    </citation>
    <scope>NUCLEOTIDE SEQUENCE</scope>
    <source>
        <strain evidence="1">Y1</strain>
    </source>
</reference>
<proteinExistence type="predicted"/>
<dbReference type="PANTHER" id="PTHR42891:SF1">
    <property type="entry name" value="D-GLYCERO-BETA-D-MANNO-HEPTOSE-1,7-BISPHOSPHATE 7-PHOSPHATASE"/>
    <property type="match status" value="1"/>
</dbReference>
<dbReference type="PANTHER" id="PTHR42891">
    <property type="entry name" value="D-GLYCERO-BETA-D-MANNO-HEPTOSE-1,7-BISPHOSPHATE 7-PHOSPHATASE"/>
    <property type="match status" value="1"/>
</dbReference>
<name>A0AB39TVU2_9ACTN</name>
<dbReference type="RefSeq" id="WP_052707120.1">
    <property type="nucleotide sequence ID" value="NZ_CP163445.1"/>
</dbReference>
<evidence type="ECO:0000313" key="1">
    <source>
        <dbReference type="EMBL" id="XDQ83398.1"/>
    </source>
</evidence>
<accession>A0AB39TVU2</accession>
<dbReference type="InterPro" id="IPR023214">
    <property type="entry name" value="HAD_sf"/>
</dbReference>
<dbReference type="EMBL" id="CP163445">
    <property type="protein sequence ID" value="XDQ83398.1"/>
    <property type="molecule type" value="Genomic_DNA"/>
</dbReference>
<dbReference type="InterPro" id="IPR006549">
    <property type="entry name" value="HAD-SF_hydro_IIIA"/>
</dbReference>
<dbReference type="NCBIfam" id="TIGR01662">
    <property type="entry name" value="HAD-SF-IIIA"/>
    <property type="match status" value="1"/>
</dbReference>
<dbReference type="InterPro" id="IPR004446">
    <property type="entry name" value="Heptose_bisP_phosphatase"/>
</dbReference>